<dbReference type="EMBL" id="OX365921">
    <property type="protein sequence ID" value="CAI4044196.1"/>
    <property type="molecule type" value="Genomic_DNA"/>
</dbReference>
<reference evidence="2" key="1">
    <citation type="submission" date="2022-10" db="EMBL/GenBank/DDBJ databases">
        <authorList>
            <person name="Byrne P K."/>
        </authorList>
    </citation>
    <scope>NUCLEOTIDE SEQUENCE</scope>
    <source>
        <strain evidence="2">CBS7001</strain>
    </source>
</reference>
<dbReference type="AlphaFoldDB" id="A0AA35J2Y8"/>
<evidence type="ECO:0000259" key="1">
    <source>
        <dbReference type="PROSITE" id="PS50263"/>
    </source>
</evidence>
<dbReference type="GO" id="GO:0030163">
    <property type="term" value="P:protein catabolic process"/>
    <property type="evidence" value="ECO:0007669"/>
    <property type="project" value="TreeGrafter"/>
</dbReference>
<dbReference type="SUPFAM" id="SSF56317">
    <property type="entry name" value="Carbon-nitrogen hydrolase"/>
    <property type="match status" value="1"/>
</dbReference>
<evidence type="ECO:0000313" key="3">
    <source>
        <dbReference type="Proteomes" id="UP001162090"/>
    </source>
</evidence>
<proteinExistence type="predicted"/>
<dbReference type="Pfam" id="PF00795">
    <property type="entry name" value="CN_hydrolase"/>
    <property type="match status" value="1"/>
</dbReference>
<protein>
    <recommendedName>
        <fullName evidence="1">CN hydrolase domain-containing protein</fullName>
    </recommendedName>
</protein>
<dbReference type="InterPro" id="IPR003010">
    <property type="entry name" value="C-N_Hydrolase"/>
</dbReference>
<dbReference type="PANTHER" id="PTHR11750">
    <property type="entry name" value="PROTEIN N-TERMINAL AMIDASE"/>
    <property type="match status" value="1"/>
</dbReference>
<accession>A0AA35J2Y8</accession>
<dbReference type="PROSITE" id="PS50263">
    <property type="entry name" value="CN_HYDROLASE"/>
    <property type="match status" value="1"/>
</dbReference>
<feature type="domain" description="CN hydrolase" evidence="1">
    <location>
        <begin position="26"/>
        <end position="460"/>
    </location>
</feature>
<dbReference type="CDD" id="cd07566">
    <property type="entry name" value="ScNTA1_like"/>
    <property type="match status" value="1"/>
</dbReference>
<evidence type="ECO:0000313" key="2">
    <source>
        <dbReference type="EMBL" id="CAI4044196.1"/>
    </source>
</evidence>
<dbReference type="InterPro" id="IPR036526">
    <property type="entry name" value="C-N_Hydrolase_sf"/>
</dbReference>
<organism evidence="2 3">
    <name type="scientific">Saccharomyces uvarum</name>
    <name type="common">Yeast</name>
    <name type="synonym">Saccharomyces bayanus var. uvarum</name>
    <dbReference type="NCBI Taxonomy" id="230603"/>
    <lineage>
        <taxon>Eukaryota</taxon>
        <taxon>Fungi</taxon>
        <taxon>Dikarya</taxon>
        <taxon>Ascomycota</taxon>
        <taxon>Saccharomycotina</taxon>
        <taxon>Saccharomycetes</taxon>
        <taxon>Saccharomycetales</taxon>
        <taxon>Saccharomycetaceae</taxon>
        <taxon>Saccharomyces</taxon>
    </lineage>
</organism>
<dbReference type="GO" id="GO:0008418">
    <property type="term" value="F:protein-N-terminal asparagine amidohydrolase activity"/>
    <property type="evidence" value="ECO:0007669"/>
    <property type="project" value="InterPro"/>
</dbReference>
<dbReference type="Proteomes" id="UP001162090">
    <property type="component" value="Chromosome 10"/>
</dbReference>
<sequence length="464" mass="52580">MYGDHRLNTESRTHSVEMTKKLLVSLKVLIIQLNPQIGQTDQTIKRTWTILDKVAKSSAYVKPDIILFPEFALTGYNFHSKNDILPYVSGQGEGPSFQLAKSVSEKFQCYTIMGYPEQAGEQKLYNSALVIDPKGKQVFNYRKTFLYDTEENWDCGENPEGFQTFPMHFPKCAKLPDEKSFTKDVTLISSIGICMDLSPYKFKAPFNHFEFSSFCVDNNVELILCSMAWLNSTSVTDKQVLQNDSLLNAAKDKIAFGLKEQGLPLSGSHGVYQLKVGDSQHTSRVSSEDCTSDYKYMDEPDMTNVNYWMLRFFPLLYYKARTKWFRDSSLLESILAKSKMPLDHQYYKDERHIEDATDLVDSEGKIKDAILEKTFLGASLRQPWKFKGKNAVLAVANRCGIEDGATIFAGSSGIYKFNGKETDYLEKNEDTPLNSLNESVDLLGNLGKGLEGAVLREVQFEVSR</sequence>
<name>A0AA35J2Y8_SACUV</name>
<gene>
    <name evidence="2" type="primary">SUVC10G1010</name>
    <name evidence="2" type="ORF">SUVC_10G1010</name>
</gene>
<dbReference type="PANTHER" id="PTHR11750:SF26">
    <property type="entry name" value="PROTEIN N-TERMINAL AMIDASE"/>
    <property type="match status" value="1"/>
</dbReference>
<dbReference type="InterPro" id="IPR039703">
    <property type="entry name" value="Nta1"/>
</dbReference>
<dbReference type="Gene3D" id="3.60.110.10">
    <property type="entry name" value="Carbon-nitrogen hydrolase"/>
    <property type="match status" value="1"/>
</dbReference>
<dbReference type="FunFam" id="3.60.110.10:FF:000029">
    <property type="entry name" value="Protein N-terminal amidase"/>
    <property type="match status" value="1"/>
</dbReference>
<dbReference type="GO" id="GO:0070773">
    <property type="term" value="F:protein-N-terminal glutamine amidohydrolase activity"/>
    <property type="evidence" value="ECO:0007669"/>
    <property type="project" value="InterPro"/>
</dbReference>